<dbReference type="GO" id="GO:0006654">
    <property type="term" value="P:phosphatidic acid biosynthetic process"/>
    <property type="evidence" value="ECO:0007669"/>
    <property type="project" value="TreeGrafter"/>
</dbReference>
<evidence type="ECO:0000256" key="5">
    <source>
        <dbReference type="RuleBase" id="RU361267"/>
    </source>
</evidence>
<evidence type="ECO:0000259" key="7">
    <source>
        <dbReference type="SMART" id="SM00563"/>
    </source>
</evidence>
<dbReference type="Pfam" id="PF01553">
    <property type="entry name" value="Acyltransferase"/>
    <property type="match status" value="1"/>
</dbReference>
<name>A0A146L1Y7_LYGHE</name>
<evidence type="ECO:0000256" key="1">
    <source>
        <dbReference type="ARBA" id="ARBA00004728"/>
    </source>
</evidence>
<protein>
    <recommendedName>
        <fullName evidence="5">1-acyl-sn-glycerol-3-phosphate acyltransferase</fullName>
        <ecNumber evidence="5">2.3.1.51</ecNumber>
    </recommendedName>
</protein>
<dbReference type="AlphaFoldDB" id="A0A146L1Y7"/>
<dbReference type="GO" id="GO:0016020">
    <property type="term" value="C:membrane"/>
    <property type="evidence" value="ECO:0007669"/>
    <property type="project" value="InterPro"/>
</dbReference>
<dbReference type="PANTHER" id="PTHR10434">
    <property type="entry name" value="1-ACYL-SN-GLYCEROL-3-PHOSPHATE ACYLTRANSFERASE"/>
    <property type="match status" value="1"/>
</dbReference>
<feature type="transmembrane region" description="Helical" evidence="6">
    <location>
        <begin position="51"/>
        <end position="71"/>
    </location>
</feature>
<proteinExistence type="inferred from homology"/>
<dbReference type="SMART" id="SM00563">
    <property type="entry name" value="PlsC"/>
    <property type="match status" value="1"/>
</dbReference>
<keyword evidence="5" id="KW-0444">Lipid biosynthesis</keyword>
<dbReference type="GO" id="GO:0005783">
    <property type="term" value="C:endoplasmic reticulum"/>
    <property type="evidence" value="ECO:0007669"/>
    <property type="project" value="TreeGrafter"/>
</dbReference>
<evidence type="ECO:0000313" key="8">
    <source>
        <dbReference type="EMBL" id="JAQ01765.1"/>
    </source>
</evidence>
<reference evidence="8" key="1">
    <citation type="journal article" date="2016" name="Gigascience">
        <title>De novo construction of an expanded transcriptome assembly for the western tarnished plant bug, Lygus hesperus.</title>
        <authorList>
            <person name="Tassone E.E."/>
            <person name="Geib S.M."/>
            <person name="Hall B."/>
            <person name="Fabrick J.A."/>
            <person name="Brent C.S."/>
            <person name="Hull J.J."/>
        </authorList>
    </citation>
    <scope>NUCLEOTIDE SEQUENCE</scope>
</reference>
<dbReference type="GO" id="GO:0003841">
    <property type="term" value="F:1-acylglycerol-3-phosphate O-acyltransferase activity"/>
    <property type="evidence" value="ECO:0007669"/>
    <property type="project" value="UniProtKB-UniRule"/>
</dbReference>
<accession>A0A146L1Y7</accession>
<dbReference type="EMBL" id="GDHC01016864">
    <property type="protein sequence ID" value="JAQ01765.1"/>
    <property type="molecule type" value="Transcribed_RNA"/>
</dbReference>
<keyword evidence="6" id="KW-0472">Membrane</keyword>
<keyword evidence="5" id="KW-1208">Phospholipid metabolism</keyword>
<organism evidence="8">
    <name type="scientific">Lygus hesperus</name>
    <name type="common">Western plant bug</name>
    <dbReference type="NCBI Taxonomy" id="30085"/>
    <lineage>
        <taxon>Eukaryota</taxon>
        <taxon>Metazoa</taxon>
        <taxon>Ecdysozoa</taxon>
        <taxon>Arthropoda</taxon>
        <taxon>Hexapoda</taxon>
        <taxon>Insecta</taxon>
        <taxon>Pterygota</taxon>
        <taxon>Neoptera</taxon>
        <taxon>Paraneoptera</taxon>
        <taxon>Hemiptera</taxon>
        <taxon>Heteroptera</taxon>
        <taxon>Panheteroptera</taxon>
        <taxon>Cimicomorpha</taxon>
        <taxon>Miridae</taxon>
        <taxon>Mirini</taxon>
        <taxon>Lygus</taxon>
    </lineage>
</organism>
<dbReference type="InterPro" id="IPR002123">
    <property type="entry name" value="Plipid/glycerol_acylTrfase"/>
</dbReference>
<comment type="domain">
    <text evidence="5">The HXXXXD motif is essential for acyltransferase activity and may constitute the binding site for the phosphate moiety of the glycerol-3-phosphate.</text>
</comment>
<keyword evidence="5" id="KW-0443">Lipid metabolism</keyword>
<dbReference type="NCBIfam" id="TIGR00530">
    <property type="entry name" value="AGP_acyltrn"/>
    <property type="match status" value="1"/>
</dbReference>
<keyword evidence="3 5" id="KW-0808">Transferase</keyword>
<evidence type="ECO:0000256" key="2">
    <source>
        <dbReference type="ARBA" id="ARBA00008655"/>
    </source>
</evidence>
<keyword evidence="6" id="KW-0812">Transmembrane</keyword>
<keyword evidence="6" id="KW-1133">Transmembrane helix</keyword>
<evidence type="ECO:0000256" key="6">
    <source>
        <dbReference type="SAM" id="Phobius"/>
    </source>
</evidence>
<dbReference type="InterPro" id="IPR004552">
    <property type="entry name" value="AGP_acyltrans"/>
</dbReference>
<comment type="similarity">
    <text evidence="2 5">Belongs to the 1-acyl-sn-glycerol-3-phosphate acyltransferase family.</text>
</comment>
<dbReference type="EC" id="2.3.1.51" evidence="5"/>
<keyword evidence="4 5" id="KW-0012">Acyltransferase</keyword>
<gene>
    <name evidence="8" type="primary">AGPAT1_3</name>
    <name evidence="8" type="ORF">g.41501</name>
</gene>
<feature type="domain" description="Phospholipid/glycerol acyltransferase" evidence="7">
    <location>
        <begin position="145"/>
        <end position="264"/>
    </location>
</feature>
<comment type="pathway">
    <text evidence="1">Phospholipid metabolism; CDP-diacylglycerol biosynthesis; CDP-diacylglycerol from sn-glycerol 3-phosphate: step 2/3.</text>
</comment>
<feature type="non-terminal residue" evidence="8">
    <location>
        <position position="1"/>
    </location>
</feature>
<dbReference type="PANTHER" id="PTHR10434:SF11">
    <property type="entry name" value="1-ACYL-SN-GLYCEROL-3-PHOSPHATE ACYLTRANSFERASE"/>
    <property type="match status" value="1"/>
</dbReference>
<sequence>VLHRTYTYLLQGSRRQLVRHQFSSRLQEDQPNSGIYIHPKRTNLHSCPSTMWIWLLLGIFIPAVIGISILLPHYTSNRVRYYACFVCYAINTSFICYILMPLFLLRPKSLANLKILSKYGQHVSEVIGITWMVRNKRILEKQNVAMILSNHQSSLDILGTMHLVAMDETGLVEVIAKKELFRTPLGHALWMCGSTFIDRSNPESSMAALRMSSKTLRRRKAKLWVYPEGTRNEAWGTMLPFKKGAFICAIEAQVPIIPVVFSPYYYINKSNKNFDKGTSILSVLEEVPTEGLQMKDVNDLTKRVYDLMLAEFEKLKEEVEREL</sequence>
<dbReference type="CDD" id="cd07989">
    <property type="entry name" value="LPLAT_AGPAT-like"/>
    <property type="match status" value="1"/>
</dbReference>
<feature type="transmembrane region" description="Helical" evidence="6">
    <location>
        <begin position="83"/>
        <end position="105"/>
    </location>
</feature>
<evidence type="ECO:0000256" key="3">
    <source>
        <dbReference type="ARBA" id="ARBA00022679"/>
    </source>
</evidence>
<dbReference type="SUPFAM" id="SSF69593">
    <property type="entry name" value="Glycerol-3-phosphate (1)-acyltransferase"/>
    <property type="match status" value="1"/>
</dbReference>
<comment type="catalytic activity">
    <reaction evidence="5">
        <text>a 1-acyl-sn-glycero-3-phosphate + an acyl-CoA = a 1,2-diacyl-sn-glycero-3-phosphate + CoA</text>
        <dbReference type="Rhea" id="RHEA:19709"/>
        <dbReference type="ChEBI" id="CHEBI:57287"/>
        <dbReference type="ChEBI" id="CHEBI:57970"/>
        <dbReference type="ChEBI" id="CHEBI:58342"/>
        <dbReference type="ChEBI" id="CHEBI:58608"/>
        <dbReference type="EC" id="2.3.1.51"/>
    </reaction>
</comment>
<evidence type="ECO:0000256" key="4">
    <source>
        <dbReference type="ARBA" id="ARBA00023315"/>
    </source>
</evidence>
<keyword evidence="5" id="KW-0594">Phospholipid biosynthesis</keyword>